<keyword evidence="3" id="KW-1185">Reference proteome</keyword>
<evidence type="ECO:0000259" key="1">
    <source>
        <dbReference type="Pfam" id="PF10047"/>
    </source>
</evidence>
<dbReference type="OrthoDB" id="8451054at2"/>
<proteinExistence type="predicted"/>
<dbReference type="AlphaFoldDB" id="A0A6N8EEA3"/>
<accession>A0A6N8EEA3</accession>
<dbReference type="RefSeq" id="WP_155450399.1">
    <property type="nucleotide sequence ID" value="NZ_WNKT01000025.1"/>
</dbReference>
<reference evidence="2 3" key="1">
    <citation type="submission" date="2019-11" db="EMBL/GenBank/DDBJ databases">
        <title>Whole-genome sequence of the anaerobic purple sulfur bacterium Allochromatium palmeri DSM 15591.</title>
        <authorList>
            <person name="Kyndt J.A."/>
            <person name="Meyer T.E."/>
        </authorList>
    </citation>
    <scope>NUCLEOTIDE SEQUENCE [LARGE SCALE GENOMIC DNA]</scope>
    <source>
        <strain evidence="2 3">DSM 15591</strain>
    </source>
</reference>
<dbReference type="Proteomes" id="UP000434044">
    <property type="component" value="Unassembled WGS sequence"/>
</dbReference>
<feature type="domain" description="DUF2281" evidence="1">
    <location>
        <begin position="6"/>
        <end position="76"/>
    </location>
</feature>
<dbReference type="InterPro" id="IPR018739">
    <property type="entry name" value="DUF2281"/>
</dbReference>
<evidence type="ECO:0000313" key="2">
    <source>
        <dbReference type="EMBL" id="MTW21820.1"/>
    </source>
</evidence>
<dbReference type="EMBL" id="WNKT01000025">
    <property type="protein sequence ID" value="MTW21820.1"/>
    <property type="molecule type" value="Genomic_DNA"/>
</dbReference>
<gene>
    <name evidence="2" type="ORF">GJ668_12045</name>
</gene>
<evidence type="ECO:0000313" key="3">
    <source>
        <dbReference type="Proteomes" id="UP000434044"/>
    </source>
</evidence>
<name>A0A6N8EEA3_9GAMM</name>
<sequence>MPIAEQIYEEVQTLPDELAREVLDFVYFIEARYALKSASERDLQPAKRRTRTPGSAVGKLKVLVEDDEHLKDFRAYMP</sequence>
<dbReference type="Pfam" id="PF10047">
    <property type="entry name" value="DUF2281"/>
    <property type="match status" value="1"/>
</dbReference>
<protein>
    <submittedName>
        <fullName evidence="2">DUF2281 domain-containing protein</fullName>
    </submittedName>
</protein>
<comment type="caution">
    <text evidence="2">The sequence shown here is derived from an EMBL/GenBank/DDBJ whole genome shotgun (WGS) entry which is preliminary data.</text>
</comment>
<organism evidence="2 3">
    <name type="scientific">Allochromatium palmeri</name>
    <dbReference type="NCBI Taxonomy" id="231048"/>
    <lineage>
        <taxon>Bacteria</taxon>
        <taxon>Pseudomonadati</taxon>
        <taxon>Pseudomonadota</taxon>
        <taxon>Gammaproteobacteria</taxon>
        <taxon>Chromatiales</taxon>
        <taxon>Chromatiaceae</taxon>
        <taxon>Allochromatium</taxon>
    </lineage>
</organism>